<dbReference type="AlphaFoldDB" id="A0A4Z0PSC1"/>
<sequence>MAIRWKGIVGAGFMPAEFDTYCHTLVWQSWRPSFLVLHNTSVPSLAQRPNGFRRQHMLDLEHYYRDIQNWSAGPHLFIDDKLIWVFTPLTVSGVHSPAWNKLTLGVEMLGEYATEPFATGRGKSVQQNTIAALATLSAVLGLDPTTIKLHKEDPVTTHKGCPGKNVSKASVVAAVQAELVKRHAGEHVFEVASTNTVRSSRGQDSENLMRKNLFLSLPDYPTHQ</sequence>
<dbReference type="OrthoDB" id="8858683at2"/>
<evidence type="ECO:0000313" key="2">
    <source>
        <dbReference type="EMBL" id="TGE19753.1"/>
    </source>
</evidence>
<name>A0A4Z0PSC1_9BACT</name>
<accession>A0A4Z0PSC1</accession>
<evidence type="ECO:0000259" key="1">
    <source>
        <dbReference type="Pfam" id="PF01510"/>
    </source>
</evidence>
<comment type="caution">
    <text evidence="2">The sequence shown here is derived from an EMBL/GenBank/DDBJ whole genome shotgun (WGS) entry which is preliminary data.</text>
</comment>
<dbReference type="Gene3D" id="3.40.80.10">
    <property type="entry name" value="Peptidoglycan recognition protein-like"/>
    <property type="match status" value="1"/>
</dbReference>
<dbReference type="Proteomes" id="UP000297739">
    <property type="component" value="Unassembled WGS sequence"/>
</dbReference>
<dbReference type="GO" id="GO:0009253">
    <property type="term" value="P:peptidoglycan catabolic process"/>
    <property type="evidence" value="ECO:0007669"/>
    <property type="project" value="InterPro"/>
</dbReference>
<dbReference type="Pfam" id="PF01510">
    <property type="entry name" value="Amidase_2"/>
    <property type="match status" value="1"/>
</dbReference>
<dbReference type="InterPro" id="IPR036505">
    <property type="entry name" value="Amidase/PGRP_sf"/>
</dbReference>
<keyword evidence="3" id="KW-1185">Reference proteome</keyword>
<dbReference type="SUPFAM" id="SSF55846">
    <property type="entry name" value="N-acetylmuramoyl-L-alanine amidase-like"/>
    <property type="match status" value="1"/>
</dbReference>
<evidence type="ECO:0000313" key="3">
    <source>
        <dbReference type="Proteomes" id="UP000297739"/>
    </source>
</evidence>
<feature type="domain" description="N-acetylmuramoyl-L-alanine amidase" evidence="1">
    <location>
        <begin position="31"/>
        <end position="164"/>
    </location>
</feature>
<dbReference type="InterPro" id="IPR002502">
    <property type="entry name" value="Amidase_domain"/>
</dbReference>
<organism evidence="2 3">
    <name type="scientific">Hymenobacter elongatus</name>
    <dbReference type="NCBI Taxonomy" id="877208"/>
    <lineage>
        <taxon>Bacteria</taxon>
        <taxon>Pseudomonadati</taxon>
        <taxon>Bacteroidota</taxon>
        <taxon>Cytophagia</taxon>
        <taxon>Cytophagales</taxon>
        <taxon>Hymenobacteraceae</taxon>
        <taxon>Hymenobacter</taxon>
    </lineage>
</organism>
<protein>
    <recommendedName>
        <fullName evidence="1">N-acetylmuramoyl-L-alanine amidase domain-containing protein</fullName>
    </recommendedName>
</protein>
<proteinExistence type="predicted"/>
<dbReference type="GO" id="GO:0008745">
    <property type="term" value="F:N-acetylmuramoyl-L-alanine amidase activity"/>
    <property type="evidence" value="ECO:0007669"/>
    <property type="project" value="InterPro"/>
</dbReference>
<gene>
    <name evidence="2" type="ORF">E5J99_03050</name>
</gene>
<dbReference type="RefSeq" id="WP_135496241.1">
    <property type="nucleotide sequence ID" value="NZ_SRLD01000003.1"/>
</dbReference>
<reference evidence="2 3" key="1">
    <citation type="submission" date="2019-04" db="EMBL/GenBank/DDBJ databases">
        <authorList>
            <person name="Feng G."/>
            <person name="Zhang J."/>
            <person name="Zhu H."/>
        </authorList>
    </citation>
    <scope>NUCLEOTIDE SEQUENCE [LARGE SCALE GENOMIC DNA]</scope>
    <source>
        <strain evidence="2 3">JCM 17223</strain>
    </source>
</reference>
<dbReference type="EMBL" id="SRLD01000003">
    <property type="protein sequence ID" value="TGE19753.1"/>
    <property type="molecule type" value="Genomic_DNA"/>
</dbReference>